<reference evidence="8" key="1">
    <citation type="submission" date="2020-05" db="UniProtKB">
        <authorList>
            <consortium name="EnsemblMetazoa"/>
        </authorList>
    </citation>
    <scope>IDENTIFICATION</scope>
    <source>
        <strain evidence="8">USDA</strain>
    </source>
</reference>
<dbReference type="GO" id="GO:0005783">
    <property type="term" value="C:endoplasmic reticulum"/>
    <property type="evidence" value="ECO:0007669"/>
    <property type="project" value="UniProtKB-SubCell"/>
</dbReference>
<keyword evidence="6" id="KW-0496">Mitochondrion</keyword>
<dbReference type="EMBL" id="AAZO01007402">
    <property type="status" value="NOT_ANNOTATED_CDS"/>
    <property type="molecule type" value="Genomic_DNA"/>
</dbReference>
<evidence type="ECO:0000256" key="1">
    <source>
        <dbReference type="ARBA" id="ARBA00004173"/>
    </source>
</evidence>
<feature type="compositionally biased region" description="Basic and acidic residues" evidence="7">
    <location>
        <begin position="539"/>
        <end position="548"/>
    </location>
</feature>
<dbReference type="AlphaFoldDB" id="A0A1S4N2T5"/>
<sequence length="664" mass="75328">MSENPIEQLIAHLNQVDLSKGGKNTVFYQNLLEKICCENLKRYECKTHFLTPDLMTVLCDSLQSTSSIKIANAANLVAELGKYDCCRDFLCNQILVSLLLRHLQSSVLDVLIHTCRALGNICFEKSEAQNLLANQGVVKEIRSLLDRCCLPNSVENTPKLKVNLIGFLLNLVADNEKIHNQIFSENLLITFANLIKYDLENNLGTGVSQTIFIILVSMAETIPAESVFTEEICGLAVEMFRLYYNDDFCVTGLEFLEDAELPDPVKFNLAKSGIFQLFIQILENKPETLTEDETNKYELTGRVLANILTGDEAMEYIYEKEVGVMGHLTEWLKSSDKELVHTAVLCIGNIARTDKHSISIVNKDYHKLLMDILKDKSNDVKMQYAVISTIRNLSIPKTNKIQLVKDGLIEILLPLMDLDVKTSSAVIFKFVGTLRQVIDGQELLAVELGSDEKLVSKLADWGSLTIHPWVSSECSRCLCWLVKISKDREVILNVLRNGGYTHIIKLLGALHGLMQSEAISALTITSAVVLLELENKNKSEKEKEKENTTTDSDENPEDEKTINEQLEEGEENLKNAKFSDFEHLLVRGNIGEKLKHLIMQHGVKMDERILENIFTFLEIVTKFEKVREQLREKSLKSVFHSAMQSRDDYGRFRYRIEEIEKLID</sequence>
<evidence type="ECO:0000313" key="9">
    <source>
        <dbReference type="Proteomes" id="UP000009046"/>
    </source>
</evidence>
<evidence type="ECO:0000256" key="5">
    <source>
        <dbReference type="ARBA" id="ARBA00022824"/>
    </source>
</evidence>
<dbReference type="Gene3D" id="1.25.10.10">
    <property type="entry name" value="Leucine-rich Repeat Variant"/>
    <property type="match status" value="2"/>
</dbReference>
<evidence type="ECO:0000313" key="8">
    <source>
        <dbReference type="EnsemblMetazoa" id="PHUM605250-PA"/>
    </source>
</evidence>
<evidence type="ECO:0000256" key="7">
    <source>
        <dbReference type="SAM" id="MobiDB-lite"/>
    </source>
</evidence>
<dbReference type="InterPro" id="IPR011989">
    <property type="entry name" value="ARM-like"/>
</dbReference>
<dbReference type="InterPro" id="IPR000225">
    <property type="entry name" value="Armadillo"/>
</dbReference>
<keyword evidence="4" id="KW-0963">Cytoplasm</keyword>
<dbReference type="FunCoup" id="A0A1S4N2T5">
    <property type="interactions" value="1971"/>
</dbReference>
<dbReference type="GO" id="GO:0005829">
    <property type="term" value="C:cytosol"/>
    <property type="evidence" value="ECO:0007669"/>
    <property type="project" value="UniProtKB-SubCell"/>
</dbReference>
<dbReference type="SMART" id="SM00185">
    <property type="entry name" value="ARM"/>
    <property type="match status" value="6"/>
</dbReference>
<keyword evidence="9" id="KW-1185">Reference proteome</keyword>
<dbReference type="VEuPathDB" id="VectorBase:PHUM605250"/>
<keyword evidence="5" id="KW-0256">Endoplasmic reticulum</keyword>
<evidence type="ECO:0000256" key="2">
    <source>
        <dbReference type="ARBA" id="ARBA00004240"/>
    </source>
</evidence>
<evidence type="ECO:0000256" key="4">
    <source>
        <dbReference type="ARBA" id="ARBA00022490"/>
    </source>
</evidence>
<evidence type="ECO:0000256" key="3">
    <source>
        <dbReference type="ARBA" id="ARBA00004514"/>
    </source>
</evidence>
<dbReference type="EnsemblMetazoa" id="PHUM605250-RA">
    <property type="protein sequence ID" value="PHUM605250-PA"/>
    <property type="gene ID" value="PHUM605250"/>
</dbReference>
<accession>A0A1S4N2T5</accession>
<dbReference type="InterPro" id="IPR040144">
    <property type="entry name" value="RAP1GDS1"/>
</dbReference>
<dbReference type="PANTHER" id="PTHR10957">
    <property type="entry name" value="RAP1 GTPASE-GDP DISSOCIATION STIMULATOR 1"/>
    <property type="match status" value="1"/>
</dbReference>
<proteinExistence type="predicted"/>
<comment type="subcellular location">
    <subcellularLocation>
        <location evidence="3">Cytoplasm</location>
        <location evidence="3">Cytosol</location>
    </subcellularLocation>
    <subcellularLocation>
        <location evidence="2">Endoplasmic reticulum</location>
    </subcellularLocation>
    <subcellularLocation>
        <location evidence="1">Mitochondrion</location>
    </subcellularLocation>
</comment>
<feature type="region of interest" description="Disordered" evidence="7">
    <location>
        <begin position="539"/>
        <end position="560"/>
    </location>
</feature>
<organism evidence="8 9">
    <name type="scientific">Pediculus humanus subsp. corporis</name>
    <name type="common">Body louse</name>
    <dbReference type="NCBI Taxonomy" id="121224"/>
    <lineage>
        <taxon>Eukaryota</taxon>
        <taxon>Metazoa</taxon>
        <taxon>Ecdysozoa</taxon>
        <taxon>Arthropoda</taxon>
        <taxon>Hexapoda</taxon>
        <taxon>Insecta</taxon>
        <taxon>Pterygota</taxon>
        <taxon>Neoptera</taxon>
        <taxon>Paraneoptera</taxon>
        <taxon>Psocodea</taxon>
        <taxon>Troctomorpha</taxon>
        <taxon>Phthiraptera</taxon>
        <taxon>Anoplura</taxon>
        <taxon>Pediculidae</taxon>
        <taxon>Pediculus</taxon>
    </lineage>
</organism>
<dbReference type="InParanoid" id="A0A1S4N2T5"/>
<dbReference type="Proteomes" id="UP000009046">
    <property type="component" value="Unassembled WGS sequence"/>
</dbReference>
<dbReference type="SUPFAM" id="SSF48371">
    <property type="entry name" value="ARM repeat"/>
    <property type="match status" value="1"/>
</dbReference>
<dbReference type="GO" id="GO:0005739">
    <property type="term" value="C:mitochondrion"/>
    <property type="evidence" value="ECO:0007669"/>
    <property type="project" value="UniProtKB-SubCell"/>
</dbReference>
<evidence type="ECO:0000256" key="6">
    <source>
        <dbReference type="ARBA" id="ARBA00023128"/>
    </source>
</evidence>
<dbReference type="InterPro" id="IPR016024">
    <property type="entry name" value="ARM-type_fold"/>
</dbReference>
<dbReference type="GO" id="GO:0005085">
    <property type="term" value="F:guanyl-nucleotide exchange factor activity"/>
    <property type="evidence" value="ECO:0007669"/>
    <property type="project" value="InterPro"/>
</dbReference>
<protein>
    <submittedName>
        <fullName evidence="8">Uncharacterized protein</fullName>
    </submittedName>
</protein>
<name>A0A1S4N2T5_PEDHC</name>